<dbReference type="PANTHER" id="PTHR43031:SF1">
    <property type="entry name" value="PYRIDINE NUCLEOTIDE-DISULPHIDE OXIDOREDUCTASE"/>
    <property type="match status" value="1"/>
</dbReference>
<dbReference type="SUPFAM" id="SSF52821">
    <property type="entry name" value="Rhodanese/Cell cycle control phosphatase"/>
    <property type="match status" value="1"/>
</dbReference>
<dbReference type="SMART" id="SM00450">
    <property type="entry name" value="RHOD"/>
    <property type="match status" value="1"/>
</dbReference>
<dbReference type="Gene3D" id="3.40.250.10">
    <property type="entry name" value="Rhodanese-like domain"/>
    <property type="match status" value="1"/>
</dbReference>
<name>X1KNW0_9ZZZZ</name>
<keyword evidence="1" id="KW-0812">Transmembrane</keyword>
<comment type="caution">
    <text evidence="3">The sequence shown here is derived from an EMBL/GenBank/DDBJ whole genome shotgun (WGS) entry which is preliminary data.</text>
</comment>
<evidence type="ECO:0000313" key="3">
    <source>
        <dbReference type="EMBL" id="GAI08762.1"/>
    </source>
</evidence>
<dbReference type="AlphaFoldDB" id="X1KNW0"/>
<reference evidence="3" key="1">
    <citation type="journal article" date="2014" name="Front. Microbiol.">
        <title>High frequency of phylogenetically diverse reductive dehalogenase-homologous genes in deep subseafloor sedimentary metagenomes.</title>
        <authorList>
            <person name="Kawai M."/>
            <person name="Futagami T."/>
            <person name="Toyoda A."/>
            <person name="Takaki Y."/>
            <person name="Nishi S."/>
            <person name="Hori S."/>
            <person name="Arai W."/>
            <person name="Tsubouchi T."/>
            <person name="Morono Y."/>
            <person name="Uchiyama I."/>
            <person name="Ito T."/>
            <person name="Fujiyama A."/>
            <person name="Inagaki F."/>
            <person name="Takami H."/>
        </authorList>
    </citation>
    <scope>NUCLEOTIDE SEQUENCE</scope>
    <source>
        <strain evidence="3">Expedition CK06-06</strain>
    </source>
</reference>
<evidence type="ECO:0000256" key="1">
    <source>
        <dbReference type="SAM" id="Phobius"/>
    </source>
</evidence>
<accession>X1KNW0</accession>
<evidence type="ECO:0000259" key="2">
    <source>
        <dbReference type="PROSITE" id="PS50206"/>
    </source>
</evidence>
<organism evidence="3">
    <name type="scientific">marine sediment metagenome</name>
    <dbReference type="NCBI Taxonomy" id="412755"/>
    <lineage>
        <taxon>unclassified sequences</taxon>
        <taxon>metagenomes</taxon>
        <taxon>ecological metagenomes</taxon>
    </lineage>
</organism>
<dbReference type="PANTHER" id="PTHR43031">
    <property type="entry name" value="FAD-DEPENDENT OXIDOREDUCTASE"/>
    <property type="match status" value="1"/>
</dbReference>
<feature type="transmembrane region" description="Helical" evidence="1">
    <location>
        <begin position="12"/>
        <end position="32"/>
    </location>
</feature>
<keyword evidence="1" id="KW-1133">Transmembrane helix</keyword>
<dbReference type="PROSITE" id="PS50206">
    <property type="entry name" value="RHODANESE_3"/>
    <property type="match status" value="1"/>
</dbReference>
<dbReference type="InterPro" id="IPR036873">
    <property type="entry name" value="Rhodanese-like_dom_sf"/>
</dbReference>
<keyword evidence="1" id="KW-0472">Membrane</keyword>
<dbReference type="EMBL" id="BARV01007495">
    <property type="protein sequence ID" value="GAI08762.1"/>
    <property type="molecule type" value="Genomic_DNA"/>
</dbReference>
<dbReference type="InterPro" id="IPR001763">
    <property type="entry name" value="Rhodanese-like_dom"/>
</dbReference>
<sequence length="171" mass="19320">MCSRPSAKNILYGSFYLVIFGVVLGILYNSFFSKKIPLIGSWDNKVISDSISVPNSYDPPSDPQAISLSQAQSLFQKEGILFIDSRLKEDFNSGHIPNSLSLPYEEFEDYFLSVKEKLLSYKQLVIYCDGTECETSLYLARILQDEGYENIKVFFGGILDWKKAGLPVEKS</sequence>
<proteinExistence type="predicted"/>
<dbReference type="CDD" id="cd00158">
    <property type="entry name" value="RHOD"/>
    <property type="match status" value="1"/>
</dbReference>
<feature type="domain" description="Rhodanese" evidence="2">
    <location>
        <begin position="76"/>
        <end position="170"/>
    </location>
</feature>
<gene>
    <name evidence="3" type="ORF">S06H3_15248</name>
</gene>
<protein>
    <recommendedName>
        <fullName evidence="2">Rhodanese domain-containing protein</fullName>
    </recommendedName>
</protein>
<dbReference type="Pfam" id="PF00581">
    <property type="entry name" value="Rhodanese"/>
    <property type="match status" value="1"/>
</dbReference>
<dbReference type="InterPro" id="IPR050229">
    <property type="entry name" value="GlpE_sulfurtransferase"/>
</dbReference>